<comment type="caution">
    <text evidence="6">The sequence shown here is derived from an EMBL/GenBank/DDBJ whole genome shotgun (WGS) entry which is preliminary data.</text>
</comment>
<keyword evidence="4" id="KW-0812">Transmembrane</keyword>
<evidence type="ECO:0000256" key="2">
    <source>
        <dbReference type="ARBA" id="ARBA00029447"/>
    </source>
</evidence>
<keyword evidence="4" id="KW-1133">Transmembrane helix</keyword>
<dbReference type="SMART" id="SM00283">
    <property type="entry name" value="MA"/>
    <property type="match status" value="1"/>
</dbReference>
<dbReference type="Pfam" id="PF00015">
    <property type="entry name" value="MCPsignal"/>
    <property type="match status" value="1"/>
</dbReference>
<feature type="domain" description="Methyl-accepting transducer" evidence="5">
    <location>
        <begin position="296"/>
        <end position="533"/>
    </location>
</feature>
<dbReference type="Proteomes" id="UP000596739">
    <property type="component" value="Unassembled WGS sequence"/>
</dbReference>
<dbReference type="RefSeq" id="WP_200272703.1">
    <property type="nucleotide sequence ID" value="NZ_JAENHN010000053.1"/>
</dbReference>
<organism evidence="6 7">
    <name type="scientific">Clostridium yunnanense</name>
    <dbReference type="NCBI Taxonomy" id="2800325"/>
    <lineage>
        <taxon>Bacteria</taxon>
        <taxon>Bacillati</taxon>
        <taxon>Bacillota</taxon>
        <taxon>Clostridia</taxon>
        <taxon>Eubacteriales</taxon>
        <taxon>Clostridiaceae</taxon>
        <taxon>Clostridium</taxon>
    </lineage>
</organism>
<gene>
    <name evidence="6" type="ORF">JHL18_20470</name>
</gene>
<dbReference type="PROSITE" id="PS50111">
    <property type="entry name" value="CHEMOTAXIS_TRANSDUC_2"/>
    <property type="match status" value="1"/>
</dbReference>
<dbReference type="Gene3D" id="1.10.287.950">
    <property type="entry name" value="Methyl-accepting chemotaxis protein"/>
    <property type="match status" value="1"/>
</dbReference>
<keyword evidence="4" id="KW-0472">Membrane</keyword>
<evidence type="ECO:0000259" key="5">
    <source>
        <dbReference type="PROSITE" id="PS50111"/>
    </source>
</evidence>
<dbReference type="PANTHER" id="PTHR32089:SF112">
    <property type="entry name" value="LYSOZYME-LIKE PROTEIN-RELATED"/>
    <property type="match status" value="1"/>
</dbReference>
<name>A0ABS1EUN6_9CLOT</name>
<dbReference type="InterPro" id="IPR004089">
    <property type="entry name" value="MCPsignal_dom"/>
</dbReference>
<evidence type="ECO:0000256" key="3">
    <source>
        <dbReference type="PROSITE-ProRule" id="PRU00284"/>
    </source>
</evidence>
<protein>
    <submittedName>
        <fullName evidence="6">Methyl-accepting chemotaxis protein</fullName>
    </submittedName>
</protein>
<evidence type="ECO:0000256" key="4">
    <source>
        <dbReference type="SAM" id="Phobius"/>
    </source>
</evidence>
<proteinExistence type="inferred from homology"/>
<feature type="transmembrane region" description="Helical" evidence="4">
    <location>
        <begin position="200"/>
        <end position="221"/>
    </location>
</feature>
<keyword evidence="7" id="KW-1185">Reference proteome</keyword>
<evidence type="ECO:0000313" key="6">
    <source>
        <dbReference type="EMBL" id="MBK1813003.1"/>
    </source>
</evidence>
<evidence type="ECO:0000313" key="7">
    <source>
        <dbReference type="Proteomes" id="UP000596739"/>
    </source>
</evidence>
<dbReference type="PRINTS" id="PR00260">
    <property type="entry name" value="CHEMTRNSDUCR"/>
</dbReference>
<comment type="similarity">
    <text evidence="2">Belongs to the methyl-accepting chemotaxis (MCP) protein family.</text>
</comment>
<dbReference type="SUPFAM" id="SSF58104">
    <property type="entry name" value="Methyl-accepting chemotaxis protein (MCP) signaling domain"/>
    <property type="match status" value="1"/>
</dbReference>
<dbReference type="PANTHER" id="PTHR32089">
    <property type="entry name" value="METHYL-ACCEPTING CHEMOTAXIS PROTEIN MCPB"/>
    <property type="match status" value="1"/>
</dbReference>
<reference evidence="7" key="1">
    <citation type="submission" date="2021-01" db="EMBL/GenBank/DDBJ databases">
        <title>Genome public.</title>
        <authorList>
            <person name="Liu C."/>
            <person name="Sun Q."/>
        </authorList>
    </citation>
    <scope>NUCLEOTIDE SEQUENCE [LARGE SCALE GENOMIC DNA]</scope>
    <source>
        <strain evidence="7">YIM B02505</strain>
    </source>
</reference>
<accession>A0ABS1EUN6</accession>
<dbReference type="InterPro" id="IPR004090">
    <property type="entry name" value="Chemotax_Me-accpt_rcpt"/>
</dbReference>
<dbReference type="EMBL" id="JAENHN010000053">
    <property type="protein sequence ID" value="MBK1813003.1"/>
    <property type="molecule type" value="Genomic_DNA"/>
</dbReference>
<keyword evidence="1 3" id="KW-0807">Transducer</keyword>
<evidence type="ECO:0000256" key="1">
    <source>
        <dbReference type="ARBA" id="ARBA00023224"/>
    </source>
</evidence>
<sequence>MSKFIKINNIKLGGKMSLILLIPVISLFFVSALSLIDIDSINKRLVSNLYDTVHQSEYWLLNADRDFYQALDAQAELEAPDKDIDVNGLKSDYAGNLKQTHERVKLAIDILNKDKDNLTNLTHKDSNLNVFQLYDNFNKDFTLWTNLYNLETNTLKDKKQYLDAFNSARSNINQMEEILDDYGKQVILNSAKSVQSVKNIIMTVSISTLVLSLLLGIALIININRRAKVAISLINKTADFDLKYDDSYTKYLEDKDEFGQIIKAEGISRKEFRQTLTDVIASTNSVNMMVDKSNSNMTSLGMELEDISKTVEQLSAGMEETSAATEEMNASTLEIEKAVENIAGKSEDGVTSSREISNRATALKSEAVESQKKSQQILVSLDNSLKSSLNEVKAVEQINSLTESILEISSQTNLLALNAAIEAARAGESGKGFAVVADEIRKLAEISKQSAMEIQSVTASVITAVNKLRESSVNVLDYMDKQIIPDYQKLVNTGDQYNADSLTFNDLVTDLSSTTEELLASIQDVTRSITEVSSATNEGATGMTDIAEKTTSIVEMANEVINQSNKSKETVDNLVSMISKFKL</sequence>